<evidence type="ECO:0000259" key="2">
    <source>
        <dbReference type="Pfam" id="PF03478"/>
    </source>
</evidence>
<feature type="domain" description="F-box" evidence="1">
    <location>
        <begin position="25"/>
        <end position="60"/>
    </location>
</feature>
<sequence>MVKLLKMHDEAEKPSSSAQIVASIDDLLIEIIKRLPLKKIVQLKLVSKYWNSLILDPKLCLLRNKLPSVCLMFERLEKPTPKHRQSYILSLDKSISPPTPKGIRTKDDWPCQILHSCNGLLLCVSNRAHNISPKYYVCNPTTNKHIALPEVVLDHSMTIHGMYLAFDPSKSPHSYRVVCLLRSIVGFLLLFEAYSSETGSWRKAGDLFEPNVCNDFNDGVYWNGAIHWVNIASKPGQSVYFNLDCDQTLKVFPMPPLQDKYYYKSDYYFGESCDHLHFVDAHKTMSEFIVYEMKMDYSEWFVKYKFNGTIFHDIMNMIVVRGKIDEDSFLVIMIGYSRIVHYNFEQKTCETLYEIESTVRDRLLRWYSVRLFQL</sequence>
<dbReference type="InterPro" id="IPR055290">
    <property type="entry name" value="At3g26010-like"/>
</dbReference>
<dbReference type="InterPro" id="IPR036047">
    <property type="entry name" value="F-box-like_dom_sf"/>
</dbReference>
<evidence type="ECO:0000259" key="1">
    <source>
        <dbReference type="Pfam" id="PF00646"/>
    </source>
</evidence>
<dbReference type="SUPFAM" id="SSF81383">
    <property type="entry name" value="F-box domain"/>
    <property type="match status" value="1"/>
</dbReference>
<dbReference type="NCBIfam" id="TIGR01640">
    <property type="entry name" value="F_box_assoc_1"/>
    <property type="match status" value="1"/>
</dbReference>
<gene>
    <name evidence="3" type="ORF">CASFOL_006812</name>
</gene>
<reference evidence="4" key="1">
    <citation type="journal article" date="2024" name="IScience">
        <title>Strigolactones Initiate the Formation of Haustorium-like Structures in Castilleja.</title>
        <authorList>
            <person name="Buerger M."/>
            <person name="Peterson D."/>
            <person name="Chory J."/>
        </authorList>
    </citation>
    <scope>NUCLEOTIDE SEQUENCE [LARGE SCALE GENOMIC DNA]</scope>
</reference>
<dbReference type="Proteomes" id="UP001632038">
    <property type="component" value="Unassembled WGS sequence"/>
</dbReference>
<dbReference type="PANTHER" id="PTHR35546">
    <property type="entry name" value="F-BOX PROTEIN INTERACTION DOMAIN PROTEIN-RELATED"/>
    <property type="match status" value="1"/>
</dbReference>
<keyword evidence="4" id="KW-1185">Reference proteome</keyword>
<comment type="caution">
    <text evidence="3">The sequence shown here is derived from an EMBL/GenBank/DDBJ whole genome shotgun (WGS) entry which is preliminary data.</text>
</comment>
<accession>A0ABD3EB98</accession>
<organism evidence="3 4">
    <name type="scientific">Castilleja foliolosa</name>
    <dbReference type="NCBI Taxonomy" id="1961234"/>
    <lineage>
        <taxon>Eukaryota</taxon>
        <taxon>Viridiplantae</taxon>
        <taxon>Streptophyta</taxon>
        <taxon>Embryophyta</taxon>
        <taxon>Tracheophyta</taxon>
        <taxon>Spermatophyta</taxon>
        <taxon>Magnoliopsida</taxon>
        <taxon>eudicotyledons</taxon>
        <taxon>Gunneridae</taxon>
        <taxon>Pentapetalae</taxon>
        <taxon>asterids</taxon>
        <taxon>lamiids</taxon>
        <taxon>Lamiales</taxon>
        <taxon>Orobanchaceae</taxon>
        <taxon>Pedicularideae</taxon>
        <taxon>Castillejinae</taxon>
        <taxon>Castilleja</taxon>
    </lineage>
</organism>
<evidence type="ECO:0000313" key="3">
    <source>
        <dbReference type="EMBL" id="KAL3650409.1"/>
    </source>
</evidence>
<name>A0ABD3EB98_9LAMI</name>
<dbReference type="EMBL" id="JAVIJP010000007">
    <property type="protein sequence ID" value="KAL3650409.1"/>
    <property type="molecule type" value="Genomic_DNA"/>
</dbReference>
<dbReference type="InterPro" id="IPR001810">
    <property type="entry name" value="F-box_dom"/>
</dbReference>
<dbReference type="Pfam" id="PF00646">
    <property type="entry name" value="F-box"/>
    <property type="match status" value="1"/>
</dbReference>
<protein>
    <recommendedName>
        <fullName evidence="5">F-box domain-containing protein</fullName>
    </recommendedName>
</protein>
<dbReference type="InterPro" id="IPR017451">
    <property type="entry name" value="F-box-assoc_interact_dom"/>
</dbReference>
<proteinExistence type="predicted"/>
<dbReference type="InterPro" id="IPR005174">
    <property type="entry name" value="KIB1-4_b-propeller"/>
</dbReference>
<dbReference type="Gene3D" id="1.20.1280.50">
    <property type="match status" value="1"/>
</dbReference>
<evidence type="ECO:0000313" key="4">
    <source>
        <dbReference type="Proteomes" id="UP001632038"/>
    </source>
</evidence>
<dbReference type="Pfam" id="PF03478">
    <property type="entry name" value="Beta-prop_KIB1-4"/>
    <property type="match status" value="1"/>
</dbReference>
<dbReference type="AlphaFoldDB" id="A0ABD3EB98"/>
<feature type="domain" description="KIB1-4 beta-propeller" evidence="2">
    <location>
        <begin position="111"/>
        <end position="300"/>
    </location>
</feature>
<evidence type="ECO:0008006" key="5">
    <source>
        <dbReference type="Google" id="ProtNLM"/>
    </source>
</evidence>
<dbReference type="PANTHER" id="PTHR35546:SF134">
    <property type="entry name" value="F-BOX ASSOCIATED DOMAIN-CONTAINING PROTEIN"/>
    <property type="match status" value="1"/>
</dbReference>